<dbReference type="Proteomes" id="UP000309033">
    <property type="component" value="Unassembled WGS sequence"/>
</dbReference>
<evidence type="ECO:0000256" key="4">
    <source>
        <dbReference type="SAM" id="MobiDB-lite"/>
    </source>
</evidence>
<sequence length="396" mass="42282">MLPPQVNRLTVQEAADRYVELVRAKTVTGALSPATAEVYARDVATFVRLAGDDRVLDDLTGEDVDAVLLAFARKPDERRRSGENGAAAGDGTAGRSVAGDGVARDGLPRGGGTRGPAPRGGSGQSAASQARFRRSVSALFRHAASAGWVHLDPMAASSVRARERGGLRPERRALTREQAEGLIEAARSPAPPPEPGGSEGRRRRADQRTEVRDALVVMLLAALGPRVSELVRANVEDFYTNDGMRYWRIFGKGGRTRDVPLPRDVAAALDAYLAVRAAGAGEKALLLSWRGRRLARGDVQAVIDRVRQRVEPGRSREVTPHGLRHTTATHLLADGTDMDAVRRVLGHSDLSTLGRYRDDLPGELEVAMGSHPLLRRRGGGRAGQTAHGGESGPGEG</sequence>
<dbReference type="Gene3D" id="1.10.150.130">
    <property type="match status" value="1"/>
</dbReference>
<gene>
    <name evidence="7" type="ORF">FED44_11750</name>
</gene>
<evidence type="ECO:0000313" key="8">
    <source>
        <dbReference type="Proteomes" id="UP000309033"/>
    </source>
</evidence>
<proteinExistence type="predicted"/>
<evidence type="ECO:0000259" key="5">
    <source>
        <dbReference type="PROSITE" id="PS51898"/>
    </source>
</evidence>
<feature type="region of interest" description="Disordered" evidence="4">
    <location>
        <begin position="370"/>
        <end position="396"/>
    </location>
</feature>
<keyword evidence="1 3" id="KW-0238">DNA-binding</keyword>
<dbReference type="SUPFAM" id="SSF56349">
    <property type="entry name" value="DNA breaking-rejoining enzymes"/>
    <property type="match status" value="1"/>
</dbReference>
<protein>
    <submittedName>
        <fullName evidence="7">Integrase</fullName>
    </submittedName>
</protein>
<feature type="region of interest" description="Disordered" evidence="4">
    <location>
        <begin position="181"/>
        <end position="207"/>
    </location>
</feature>
<comment type="caution">
    <text evidence="7">The sequence shown here is derived from an EMBL/GenBank/DDBJ whole genome shotgun (WGS) entry which is preliminary data.</text>
</comment>
<evidence type="ECO:0000259" key="6">
    <source>
        <dbReference type="PROSITE" id="PS51900"/>
    </source>
</evidence>
<dbReference type="PROSITE" id="PS51898">
    <property type="entry name" value="TYR_RECOMBINASE"/>
    <property type="match status" value="1"/>
</dbReference>
<dbReference type="InterPro" id="IPR011010">
    <property type="entry name" value="DNA_brk_join_enz"/>
</dbReference>
<dbReference type="PANTHER" id="PTHR30349:SF81">
    <property type="entry name" value="TYROSINE RECOMBINASE XERC"/>
    <property type="match status" value="1"/>
</dbReference>
<reference evidence="7" key="1">
    <citation type="submission" date="2019-05" db="EMBL/GenBank/DDBJ databases">
        <title>Isolation, diversity and antifungal activity of Actinobacteria from wheat.</title>
        <authorList>
            <person name="Yu B."/>
        </authorList>
    </citation>
    <scope>NUCLEOTIDE SEQUENCE [LARGE SCALE GENOMIC DNA]</scope>
    <source>
        <strain evidence="7">NEAU-HEGS1-5</strain>
    </source>
</reference>
<dbReference type="InterPro" id="IPR010998">
    <property type="entry name" value="Integrase_recombinase_N"/>
</dbReference>
<feature type="compositionally biased region" description="Gly residues" evidence="4">
    <location>
        <begin position="108"/>
        <end position="123"/>
    </location>
</feature>
<feature type="region of interest" description="Disordered" evidence="4">
    <location>
        <begin position="76"/>
        <end position="128"/>
    </location>
</feature>
<dbReference type="AlphaFoldDB" id="A0A5R8Z4D5"/>
<dbReference type="Pfam" id="PF00589">
    <property type="entry name" value="Phage_integrase"/>
    <property type="match status" value="1"/>
</dbReference>
<keyword evidence="8" id="KW-1185">Reference proteome</keyword>
<dbReference type="InterPro" id="IPR013762">
    <property type="entry name" value="Integrase-like_cat_sf"/>
</dbReference>
<evidence type="ECO:0000256" key="2">
    <source>
        <dbReference type="ARBA" id="ARBA00023172"/>
    </source>
</evidence>
<evidence type="ECO:0000313" key="7">
    <source>
        <dbReference type="EMBL" id="TLP60583.1"/>
    </source>
</evidence>
<dbReference type="InterPro" id="IPR044068">
    <property type="entry name" value="CB"/>
</dbReference>
<keyword evidence="2" id="KW-0233">DNA recombination</keyword>
<dbReference type="GO" id="GO:0015074">
    <property type="term" value="P:DNA integration"/>
    <property type="evidence" value="ECO:0007669"/>
    <property type="project" value="InterPro"/>
</dbReference>
<accession>A0A5R8Z4D5</accession>
<dbReference type="GO" id="GO:0006310">
    <property type="term" value="P:DNA recombination"/>
    <property type="evidence" value="ECO:0007669"/>
    <property type="project" value="UniProtKB-KW"/>
</dbReference>
<dbReference type="GO" id="GO:0003677">
    <property type="term" value="F:DNA binding"/>
    <property type="evidence" value="ECO:0007669"/>
    <property type="project" value="UniProtKB-UniRule"/>
</dbReference>
<evidence type="ECO:0000256" key="3">
    <source>
        <dbReference type="PROSITE-ProRule" id="PRU01248"/>
    </source>
</evidence>
<feature type="domain" description="Tyr recombinase" evidence="5">
    <location>
        <begin position="169"/>
        <end position="369"/>
    </location>
</feature>
<dbReference type="PROSITE" id="PS51900">
    <property type="entry name" value="CB"/>
    <property type="match status" value="1"/>
</dbReference>
<evidence type="ECO:0000256" key="1">
    <source>
        <dbReference type="ARBA" id="ARBA00023125"/>
    </source>
</evidence>
<dbReference type="EMBL" id="VANP01000004">
    <property type="protein sequence ID" value="TLP60583.1"/>
    <property type="molecule type" value="Genomic_DNA"/>
</dbReference>
<organism evidence="7 8">
    <name type="scientific">Microbispora triticiradicis</name>
    <dbReference type="NCBI Taxonomy" id="2200763"/>
    <lineage>
        <taxon>Bacteria</taxon>
        <taxon>Bacillati</taxon>
        <taxon>Actinomycetota</taxon>
        <taxon>Actinomycetes</taxon>
        <taxon>Streptosporangiales</taxon>
        <taxon>Streptosporangiaceae</taxon>
        <taxon>Microbispora</taxon>
    </lineage>
</organism>
<name>A0A5R8Z4D5_9ACTN</name>
<dbReference type="PANTHER" id="PTHR30349">
    <property type="entry name" value="PHAGE INTEGRASE-RELATED"/>
    <property type="match status" value="1"/>
</dbReference>
<dbReference type="InterPro" id="IPR002104">
    <property type="entry name" value="Integrase_catalytic"/>
</dbReference>
<dbReference type="Gene3D" id="1.10.443.10">
    <property type="entry name" value="Intergrase catalytic core"/>
    <property type="match status" value="1"/>
</dbReference>
<dbReference type="OrthoDB" id="9801717at2"/>
<dbReference type="InterPro" id="IPR050090">
    <property type="entry name" value="Tyrosine_recombinase_XerCD"/>
</dbReference>
<feature type="domain" description="Core-binding (CB)" evidence="6">
    <location>
        <begin position="9"/>
        <end position="144"/>
    </location>
</feature>